<evidence type="ECO:0000313" key="16">
    <source>
        <dbReference type="EMBL" id="SEA92754.1"/>
    </source>
</evidence>
<evidence type="ECO:0000256" key="10">
    <source>
        <dbReference type="ARBA" id="ARBA00029447"/>
    </source>
</evidence>
<evidence type="ECO:0000256" key="9">
    <source>
        <dbReference type="ARBA" id="ARBA00023224"/>
    </source>
</evidence>
<dbReference type="NCBIfam" id="TIGR00229">
    <property type="entry name" value="sensory_box"/>
    <property type="match status" value="1"/>
</dbReference>
<dbReference type="RefSeq" id="WP_091344545.1">
    <property type="nucleotide sequence ID" value="NZ_FNRM01000009.1"/>
</dbReference>
<evidence type="ECO:0000256" key="4">
    <source>
        <dbReference type="ARBA" id="ARBA00022500"/>
    </source>
</evidence>
<proteinExistence type="inferred from homology"/>
<feature type="domain" description="Methyl-accepting transducer" evidence="13">
    <location>
        <begin position="249"/>
        <end position="485"/>
    </location>
</feature>
<evidence type="ECO:0000259" key="15">
    <source>
        <dbReference type="PROSITE" id="PS50192"/>
    </source>
</evidence>
<dbReference type="InterPro" id="IPR000727">
    <property type="entry name" value="T_SNARE_dom"/>
</dbReference>
<evidence type="ECO:0000256" key="5">
    <source>
        <dbReference type="ARBA" id="ARBA00022519"/>
    </source>
</evidence>
<keyword evidence="4" id="KW-0145">Chemotaxis</keyword>
<dbReference type="GO" id="GO:0004888">
    <property type="term" value="F:transmembrane signaling receptor activity"/>
    <property type="evidence" value="ECO:0007669"/>
    <property type="project" value="InterPro"/>
</dbReference>
<accession>A0A1H4F615</accession>
<evidence type="ECO:0000259" key="14">
    <source>
        <dbReference type="PROSITE" id="PS50112"/>
    </source>
</evidence>
<dbReference type="Gene3D" id="1.10.287.950">
    <property type="entry name" value="Methyl-accepting chemotaxis protein"/>
    <property type="match status" value="1"/>
</dbReference>
<keyword evidence="9 11" id="KW-0807">Transducer</keyword>
<dbReference type="SUPFAM" id="SSF55785">
    <property type="entry name" value="PYP-like sensor domain (PAS domain)"/>
    <property type="match status" value="1"/>
</dbReference>
<name>A0A1H4F615_ALKAM</name>
<organism evidence="16 17">
    <name type="scientific">Alkalimonas amylolytica</name>
    <dbReference type="NCBI Taxonomy" id="152573"/>
    <lineage>
        <taxon>Bacteria</taxon>
        <taxon>Pseudomonadati</taxon>
        <taxon>Pseudomonadota</taxon>
        <taxon>Gammaproteobacteria</taxon>
        <taxon>Alkalimonas</taxon>
    </lineage>
</organism>
<dbReference type="PROSITE" id="PS50112">
    <property type="entry name" value="PAS"/>
    <property type="match status" value="1"/>
</dbReference>
<dbReference type="Pfam" id="PF00015">
    <property type="entry name" value="MCPsignal"/>
    <property type="match status" value="1"/>
</dbReference>
<sequence>MRNNQPVTQREKIYPKEQKLISATDTKGMITFCNDAFVAVSGFSREELIGQPHNIVRHPDMPPAAYESMWSYLKRGKPWMGLVKNRCKNGDYYWVNAYVTPVHQGGKVIGYESVRVCPSREDVARAEALYQRIREGKATNPLLSRAKRWAELSWAPAAALALALGSWQLFGVGAAALSLALTTVLVYAIAQWQCQARLSRLDALLPSAFRDPLAMQSYSDSQGVEASFEVAILAEQAHLNTVLTRIEDAAERVFNFSSDAKTTSEQAIEQIGRQQQETEQVATAMNEMTTTIAEVSVHVQETASQADDADKLAQSGLQIAGDTRGAIVHLQQSVNQISSSVQELAAQTSSIAKAAQIIEQIADQTNLLALNAAIEAARAGEQGRGFAVVADEVRQLAARTTESTKDIHGIITELTRKAEAAVQVAEAGKGDADKGVAMVGDAEKMLDGISQAINSIAAMAMQMATAVEQQAHVADDINRQVVSISELAQDSTGKGQQAADSVFRLQDTAHDLKDLVQRFSRLS</sequence>
<dbReference type="FunFam" id="1.10.287.950:FF:000001">
    <property type="entry name" value="Methyl-accepting chemotaxis sensory transducer"/>
    <property type="match status" value="1"/>
</dbReference>
<evidence type="ECO:0000256" key="8">
    <source>
        <dbReference type="ARBA" id="ARBA00023136"/>
    </source>
</evidence>
<dbReference type="PRINTS" id="PR00260">
    <property type="entry name" value="CHEMTRNSDUCR"/>
</dbReference>
<dbReference type="AlphaFoldDB" id="A0A1H4F615"/>
<keyword evidence="17" id="KW-1185">Reference proteome</keyword>
<dbReference type="SMART" id="SM00283">
    <property type="entry name" value="MA"/>
    <property type="match status" value="1"/>
</dbReference>
<dbReference type="CDD" id="cd11386">
    <property type="entry name" value="MCP_signal"/>
    <property type="match status" value="1"/>
</dbReference>
<feature type="domain" description="PAS" evidence="14">
    <location>
        <begin position="21"/>
        <end position="76"/>
    </location>
</feature>
<dbReference type="EMBL" id="FNRM01000009">
    <property type="protein sequence ID" value="SEA92754.1"/>
    <property type="molecule type" value="Genomic_DNA"/>
</dbReference>
<evidence type="ECO:0000256" key="7">
    <source>
        <dbReference type="ARBA" id="ARBA00022989"/>
    </source>
</evidence>
<keyword evidence="2" id="KW-1003">Cell membrane</keyword>
<dbReference type="InterPro" id="IPR004089">
    <property type="entry name" value="MCPsignal_dom"/>
</dbReference>
<dbReference type="GO" id="GO:0052131">
    <property type="term" value="P:positive aerotaxis"/>
    <property type="evidence" value="ECO:0007669"/>
    <property type="project" value="UniProtKB-ARBA"/>
</dbReference>
<dbReference type="FunFam" id="3.30.450.20:FF:000046">
    <property type="entry name" value="Aerotaxis sensor receptor"/>
    <property type="match status" value="1"/>
</dbReference>
<dbReference type="STRING" id="152573.SAMN04488051_10932"/>
<dbReference type="InterPro" id="IPR004090">
    <property type="entry name" value="Chemotax_Me-accpt_rcpt"/>
</dbReference>
<keyword evidence="8 12" id="KW-0472">Membrane</keyword>
<comment type="similarity">
    <text evidence="10">Belongs to the methyl-accepting chemotaxis (MCP) protein family.</text>
</comment>
<keyword evidence="6 12" id="KW-0812">Transmembrane</keyword>
<reference evidence="16 17" key="1">
    <citation type="submission" date="2016-10" db="EMBL/GenBank/DDBJ databases">
        <authorList>
            <person name="de Groot N.N."/>
        </authorList>
    </citation>
    <scope>NUCLEOTIDE SEQUENCE [LARGE SCALE GENOMIC DNA]</scope>
    <source>
        <strain evidence="16 17">CGMCC 1.3430</strain>
    </source>
</reference>
<dbReference type="InterPro" id="IPR013655">
    <property type="entry name" value="PAS_fold_3"/>
</dbReference>
<dbReference type="PANTHER" id="PTHR32089">
    <property type="entry name" value="METHYL-ACCEPTING CHEMOTAXIS PROTEIN MCPB"/>
    <property type="match status" value="1"/>
</dbReference>
<feature type="transmembrane region" description="Helical" evidence="12">
    <location>
        <begin position="173"/>
        <end position="190"/>
    </location>
</feature>
<evidence type="ECO:0000256" key="3">
    <source>
        <dbReference type="ARBA" id="ARBA00022481"/>
    </source>
</evidence>
<feature type="domain" description="T-SNARE coiled-coil homology" evidence="15">
    <location>
        <begin position="436"/>
        <end position="498"/>
    </location>
</feature>
<keyword evidence="5" id="KW-0997">Cell inner membrane</keyword>
<dbReference type="CDD" id="cd00130">
    <property type="entry name" value="PAS"/>
    <property type="match status" value="1"/>
</dbReference>
<dbReference type="Gene3D" id="3.30.450.20">
    <property type="entry name" value="PAS domain"/>
    <property type="match status" value="1"/>
</dbReference>
<protein>
    <submittedName>
        <fullName evidence="16">Methyl-accepting chemotaxis sensory transducer with Pas/Pac sensor</fullName>
    </submittedName>
</protein>
<dbReference type="OrthoDB" id="5675566at2"/>
<evidence type="ECO:0000256" key="11">
    <source>
        <dbReference type="PROSITE-ProRule" id="PRU00284"/>
    </source>
</evidence>
<dbReference type="SUPFAM" id="SSF58104">
    <property type="entry name" value="Methyl-accepting chemotaxis protein (MCP) signaling domain"/>
    <property type="match status" value="1"/>
</dbReference>
<dbReference type="GO" id="GO:0005886">
    <property type="term" value="C:plasma membrane"/>
    <property type="evidence" value="ECO:0007669"/>
    <property type="project" value="UniProtKB-SubCell"/>
</dbReference>
<dbReference type="PROSITE" id="PS50192">
    <property type="entry name" value="T_SNARE"/>
    <property type="match status" value="1"/>
</dbReference>
<keyword evidence="3" id="KW-0488">Methylation</keyword>
<dbReference type="Proteomes" id="UP000198773">
    <property type="component" value="Unassembled WGS sequence"/>
</dbReference>
<comment type="subcellular location">
    <subcellularLocation>
        <location evidence="1">Cell inner membrane</location>
        <topology evidence="1">Multi-pass membrane protein</topology>
    </subcellularLocation>
</comment>
<evidence type="ECO:0000256" key="6">
    <source>
        <dbReference type="ARBA" id="ARBA00022692"/>
    </source>
</evidence>
<dbReference type="InterPro" id="IPR035965">
    <property type="entry name" value="PAS-like_dom_sf"/>
</dbReference>
<evidence type="ECO:0000256" key="2">
    <source>
        <dbReference type="ARBA" id="ARBA00022475"/>
    </source>
</evidence>
<dbReference type="PROSITE" id="PS50111">
    <property type="entry name" value="CHEMOTAXIS_TRANSDUC_2"/>
    <property type="match status" value="1"/>
</dbReference>
<dbReference type="PANTHER" id="PTHR32089:SF74">
    <property type="entry name" value="METHYL-ACCEPTING CHEMOTAXIS PROTEIN AER"/>
    <property type="match status" value="1"/>
</dbReference>
<dbReference type="GO" id="GO:0007165">
    <property type="term" value="P:signal transduction"/>
    <property type="evidence" value="ECO:0007669"/>
    <property type="project" value="UniProtKB-KW"/>
</dbReference>
<gene>
    <name evidence="16" type="ORF">SAMN04488051_10932</name>
</gene>
<evidence type="ECO:0000256" key="1">
    <source>
        <dbReference type="ARBA" id="ARBA00004429"/>
    </source>
</evidence>
<evidence type="ECO:0000313" key="17">
    <source>
        <dbReference type="Proteomes" id="UP000198773"/>
    </source>
</evidence>
<evidence type="ECO:0000259" key="13">
    <source>
        <dbReference type="PROSITE" id="PS50111"/>
    </source>
</evidence>
<evidence type="ECO:0000256" key="12">
    <source>
        <dbReference type="SAM" id="Phobius"/>
    </source>
</evidence>
<dbReference type="Pfam" id="PF08447">
    <property type="entry name" value="PAS_3"/>
    <property type="match status" value="1"/>
</dbReference>
<keyword evidence="7 12" id="KW-1133">Transmembrane helix</keyword>
<dbReference type="InterPro" id="IPR000014">
    <property type="entry name" value="PAS"/>
</dbReference>